<reference evidence="3 4" key="1">
    <citation type="journal article" date="2011" name="G3 (Bethesda)">
        <title>Genome evolution in the Eremothecium clade of the Saccharomyces complex revealed by comparative genomics.</title>
        <authorList>
            <person name="Wendland J."/>
            <person name="Walther A."/>
        </authorList>
    </citation>
    <scope>NUCLEOTIDE SEQUENCE [LARGE SCALE GENOMIC DNA]</scope>
    <source>
        <strain evidence="4">CBS 270.75 / DBVPG 7215 / KCTC 17166 / NRRL Y-17582</strain>
    </source>
</reference>
<dbReference type="Proteomes" id="UP000006790">
    <property type="component" value="Chromosome 5"/>
</dbReference>
<dbReference type="FunCoup" id="I6NCT1">
    <property type="interactions" value="538"/>
</dbReference>
<proteinExistence type="predicted"/>
<dbReference type="GO" id="GO:0016255">
    <property type="term" value="P:attachment of GPI anchor to protein"/>
    <property type="evidence" value="ECO:0007669"/>
    <property type="project" value="EnsemblFungi"/>
</dbReference>
<dbReference type="GeneID" id="11470312"/>
<keyword evidence="4" id="KW-1185">Reference proteome</keyword>
<keyword evidence="2" id="KW-0732">Signal</keyword>
<dbReference type="RefSeq" id="XP_003646690.1">
    <property type="nucleotide sequence ID" value="XM_003646642.1"/>
</dbReference>
<keyword evidence="1" id="KW-0472">Membrane</keyword>
<protein>
    <recommendedName>
        <fullName evidence="5">GPI transamidase component GPI16</fullName>
    </recommendedName>
</protein>
<keyword evidence="1" id="KW-0812">Transmembrane</keyword>
<evidence type="ECO:0008006" key="5">
    <source>
        <dbReference type="Google" id="ProtNLM"/>
    </source>
</evidence>
<sequence>MWLTLTHGLIFLNLFKISVQLQNIDTNSFTDIENDYKYDSVESSLRYDDDRVNIGSQGYLKPIKNEVMSDLDNNKRVGLFSMEKPTKYPFKEHLELRPLPKNSLLSSFQFHLSSNEFSIDKSDRSNNQYSHYTVFPRSISPLMDNTNTRQVHLRFTHGIWDHENWGRLPHDGRKSGGSGVELWAVIEASDHNTAFDQWVKLSNMLSGLFCASINFIDSAKTTYPMSSFQPGDGEEIPLFNASNKLYLLRGALANEPVCTENMAPFIKLLPTKGRQGISTLLDGHKIFDSQWHSLSIDVTTVCESNSCHYEMEEFINVAINVPTTLARSVRPIPKPVDGSELRCDNSKHYDAWTCFPLPESIEGKYELSKIFGKYIMGSNSLSGYPTQTCVQVSDNWKALVKVDGSYFSTDNNCFDVKGEDWHDIYLETDDTTQVDPVKASPVYVTRSLTGYSQDKGGLRAVFKNPTSEPVELVYFESLPWYMNLYLSTLKIESKSGLKISDVIQSTYYLPAKDRERPTHLEYRMTIPANSTFALSYQFDKSLLKYAEYPPDANHGFEIESAVVTVISPVKYEFRTATLLLTLSTPDFSMPYNVIILTSTAMGFIFGTLFNMLVKRVVTVQEADKAMTATGLRGRFLVIKEKLVKMFKRPKPKSE</sequence>
<name>I6NCT1_ERECY</name>
<organism evidence="3 4">
    <name type="scientific">Eremothecium cymbalariae (strain CBS 270.75 / DBVPG 7215 / KCTC 17166 / NRRL Y-17582)</name>
    <name type="common">Yeast</name>
    <dbReference type="NCBI Taxonomy" id="931890"/>
    <lineage>
        <taxon>Eukaryota</taxon>
        <taxon>Fungi</taxon>
        <taxon>Dikarya</taxon>
        <taxon>Ascomycota</taxon>
        <taxon>Saccharomycotina</taxon>
        <taxon>Saccharomycetes</taxon>
        <taxon>Saccharomycetales</taxon>
        <taxon>Saccharomycetaceae</taxon>
        <taxon>Eremothecium</taxon>
    </lineage>
</organism>
<accession>I6NCT1</accession>
<dbReference type="STRING" id="931890.I6NCT1"/>
<dbReference type="InterPro" id="IPR007245">
    <property type="entry name" value="PIG-T"/>
</dbReference>
<dbReference type="PANTHER" id="PTHR12959">
    <property type="entry name" value="GPI TRANSAMIDASE COMPONENT PIG-T-RELATED"/>
    <property type="match status" value="1"/>
</dbReference>
<dbReference type="GO" id="GO:0042765">
    <property type="term" value="C:GPI-anchor transamidase complex"/>
    <property type="evidence" value="ECO:0007669"/>
    <property type="project" value="EnsemblFungi"/>
</dbReference>
<dbReference type="InParanoid" id="I6NCT1"/>
<evidence type="ECO:0000313" key="3">
    <source>
        <dbReference type="EMBL" id="AET39873.1"/>
    </source>
</evidence>
<feature type="chain" id="PRO_5003705547" description="GPI transamidase component GPI16" evidence="2">
    <location>
        <begin position="22"/>
        <end position="654"/>
    </location>
</feature>
<evidence type="ECO:0000256" key="2">
    <source>
        <dbReference type="SAM" id="SignalP"/>
    </source>
</evidence>
<dbReference type="OMA" id="NHGHYIG"/>
<dbReference type="KEGG" id="erc:Ecym_5085"/>
<gene>
    <name evidence="3" type="ordered locus">Ecym_5085</name>
</gene>
<dbReference type="OrthoDB" id="331263at2759"/>
<dbReference type="HOGENOM" id="CLU_021459_2_1_1"/>
<keyword evidence="1" id="KW-1133">Transmembrane helix</keyword>
<feature type="transmembrane region" description="Helical" evidence="1">
    <location>
        <begin position="591"/>
        <end position="613"/>
    </location>
</feature>
<dbReference type="PANTHER" id="PTHR12959:SF11">
    <property type="entry name" value="GPI TRANSAMIDASE COMPONENT PIG-T"/>
    <property type="match status" value="1"/>
</dbReference>
<dbReference type="EMBL" id="CP002501">
    <property type="protein sequence ID" value="AET39873.1"/>
    <property type="molecule type" value="Genomic_DNA"/>
</dbReference>
<evidence type="ECO:0000313" key="4">
    <source>
        <dbReference type="Proteomes" id="UP000006790"/>
    </source>
</evidence>
<evidence type="ECO:0000256" key="1">
    <source>
        <dbReference type="SAM" id="Phobius"/>
    </source>
</evidence>
<dbReference type="Pfam" id="PF04113">
    <property type="entry name" value="Gpi16"/>
    <property type="match status" value="1"/>
</dbReference>
<dbReference type="eggNOG" id="KOG2407">
    <property type="taxonomic scope" value="Eukaryota"/>
</dbReference>
<feature type="signal peptide" evidence="2">
    <location>
        <begin position="1"/>
        <end position="21"/>
    </location>
</feature>
<dbReference type="AlphaFoldDB" id="I6NCT1"/>